<gene>
    <name evidence="2" type="ORF">I6G90_20590</name>
</gene>
<accession>A0A7T2UPT6</accession>
<sequence length="250" mass="28948">MLRICLLLCCLCTVVNCRADSIEVYCDDWPGFCQQDGKGIYLDLVRAIYQPHGYQVTPHIVPYKRALAVIAKKGGDMAMGVYRDEVTGVRQPRYPASADDLTVFMLKKWQPKWQGEKSLQGQSVVWRRGWAFDKYIAVTMQWHEIDSDEMALQLLGKERYRYYLTAGVLCANEDIPPNLHRAFLRWIPTYPIFADTPQGNRMMDLWDKGMVELIRSGNLADIYKHYQLYDYYQGFIRELEQKAAASPAPE</sequence>
<dbReference type="Proteomes" id="UP000595101">
    <property type="component" value="Chromosome"/>
</dbReference>
<dbReference type="AlphaFoldDB" id="A0A7T2UPT6"/>
<organism evidence="2 3">
    <name type="scientific">Aeromonas allosaccharophila</name>
    <dbReference type="NCBI Taxonomy" id="656"/>
    <lineage>
        <taxon>Bacteria</taxon>
        <taxon>Pseudomonadati</taxon>
        <taxon>Pseudomonadota</taxon>
        <taxon>Gammaproteobacteria</taxon>
        <taxon>Aeromonadales</taxon>
        <taxon>Aeromonadaceae</taxon>
        <taxon>Aeromonas</taxon>
    </lineage>
</organism>
<dbReference type="SUPFAM" id="SSF53850">
    <property type="entry name" value="Periplasmic binding protein-like II"/>
    <property type="match status" value="1"/>
</dbReference>
<dbReference type="KEGG" id="aall:I6G90_20590"/>
<feature type="signal peptide" evidence="1">
    <location>
        <begin position="1"/>
        <end position="19"/>
    </location>
</feature>
<evidence type="ECO:0008006" key="4">
    <source>
        <dbReference type="Google" id="ProtNLM"/>
    </source>
</evidence>
<dbReference type="GeneID" id="60788059"/>
<protein>
    <recommendedName>
        <fullName evidence="4">ABC transporter substrate-binding protein</fullName>
    </recommendedName>
</protein>
<evidence type="ECO:0000313" key="3">
    <source>
        <dbReference type="Proteomes" id="UP000595101"/>
    </source>
</evidence>
<feature type="chain" id="PRO_5032931181" description="ABC transporter substrate-binding protein" evidence="1">
    <location>
        <begin position="20"/>
        <end position="250"/>
    </location>
</feature>
<dbReference type="Gene3D" id="3.40.190.10">
    <property type="entry name" value="Periplasmic binding protein-like II"/>
    <property type="match status" value="2"/>
</dbReference>
<dbReference type="RefSeq" id="WP_197931232.1">
    <property type="nucleotide sequence ID" value="NZ_CP065745.1"/>
</dbReference>
<dbReference type="EMBL" id="CP065745">
    <property type="protein sequence ID" value="QPR56902.1"/>
    <property type="molecule type" value="Genomic_DNA"/>
</dbReference>
<evidence type="ECO:0000256" key="1">
    <source>
        <dbReference type="SAM" id="SignalP"/>
    </source>
</evidence>
<proteinExistence type="predicted"/>
<reference evidence="2 3" key="1">
    <citation type="submission" date="2020-12" db="EMBL/GenBank/DDBJ databases">
        <title>FDA dAtabase for Regulatory Grade micrObial Sequences (FDA-ARGOS): Supporting development and validation of Infectious Disease Dx tests.</title>
        <authorList>
            <person name="Sproer C."/>
            <person name="Gronow S."/>
            <person name="Severitt S."/>
            <person name="Schroder I."/>
            <person name="Tallon L."/>
            <person name="Sadzewicz L."/>
            <person name="Zhao X."/>
            <person name="Boylan J."/>
            <person name="Ott S."/>
            <person name="Bowen H."/>
            <person name="Vavikolanu K."/>
            <person name="Mehta A."/>
            <person name="Aluvathingal J."/>
            <person name="Nadendla S."/>
            <person name="Lowell S."/>
            <person name="Myers T."/>
            <person name="Yan Y."/>
            <person name="Sichtig H."/>
        </authorList>
    </citation>
    <scope>NUCLEOTIDE SEQUENCE [LARGE SCALE GENOMIC DNA]</scope>
    <source>
        <strain evidence="2 3">FDAARGOS_933</strain>
    </source>
</reference>
<name>A0A7T2UPT6_9GAMM</name>
<evidence type="ECO:0000313" key="2">
    <source>
        <dbReference type="EMBL" id="QPR56902.1"/>
    </source>
</evidence>
<keyword evidence="1" id="KW-0732">Signal</keyword>